<proteinExistence type="predicted"/>
<evidence type="ECO:0000313" key="1">
    <source>
        <dbReference type="EMBL" id="KIM48658.1"/>
    </source>
</evidence>
<feature type="non-terminal residue" evidence="1">
    <location>
        <position position="1"/>
    </location>
</feature>
<evidence type="ECO:0000313" key="2">
    <source>
        <dbReference type="Proteomes" id="UP000053424"/>
    </source>
</evidence>
<name>A0A0C2YG31_HEBCY</name>
<reference evidence="1 2" key="1">
    <citation type="submission" date="2014-04" db="EMBL/GenBank/DDBJ databases">
        <authorList>
            <consortium name="DOE Joint Genome Institute"/>
            <person name="Kuo A."/>
            <person name="Gay G."/>
            <person name="Dore J."/>
            <person name="Kohler A."/>
            <person name="Nagy L.G."/>
            <person name="Floudas D."/>
            <person name="Copeland A."/>
            <person name="Barry K.W."/>
            <person name="Cichocki N."/>
            <person name="Veneault-Fourrey C."/>
            <person name="LaButti K."/>
            <person name="Lindquist E.A."/>
            <person name="Lipzen A."/>
            <person name="Lundell T."/>
            <person name="Morin E."/>
            <person name="Murat C."/>
            <person name="Sun H."/>
            <person name="Tunlid A."/>
            <person name="Henrissat B."/>
            <person name="Grigoriev I.V."/>
            <person name="Hibbett D.S."/>
            <person name="Martin F."/>
            <person name="Nordberg H.P."/>
            <person name="Cantor M.N."/>
            <person name="Hua S.X."/>
        </authorList>
    </citation>
    <scope>NUCLEOTIDE SEQUENCE [LARGE SCALE GENOMIC DNA]</scope>
    <source>
        <strain evidence="2">h7</strain>
    </source>
</reference>
<dbReference type="AlphaFoldDB" id="A0A0C2YG31"/>
<dbReference type="Proteomes" id="UP000053424">
    <property type="component" value="Unassembled WGS sequence"/>
</dbReference>
<dbReference type="EMBL" id="KN831768">
    <property type="protein sequence ID" value="KIM48658.1"/>
    <property type="molecule type" value="Genomic_DNA"/>
</dbReference>
<reference evidence="2" key="2">
    <citation type="submission" date="2015-01" db="EMBL/GenBank/DDBJ databases">
        <title>Evolutionary Origins and Diversification of the Mycorrhizal Mutualists.</title>
        <authorList>
            <consortium name="DOE Joint Genome Institute"/>
            <consortium name="Mycorrhizal Genomics Consortium"/>
            <person name="Kohler A."/>
            <person name="Kuo A."/>
            <person name="Nagy L.G."/>
            <person name="Floudas D."/>
            <person name="Copeland A."/>
            <person name="Barry K.W."/>
            <person name="Cichocki N."/>
            <person name="Veneault-Fourrey C."/>
            <person name="LaButti K."/>
            <person name="Lindquist E.A."/>
            <person name="Lipzen A."/>
            <person name="Lundell T."/>
            <person name="Morin E."/>
            <person name="Murat C."/>
            <person name="Riley R."/>
            <person name="Ohm R."/>
            <person name="Sun H."/>
            <person name="Tunlid A."/>
            <person name="Henrissat B."/>
            <person name="Grigoriev I.V."/>
            <person name="Hibbett D.S."/>
            <person name="Martin F."/>
        </authorList>
    </citation>
    <scope>NUCLEOTIDE SEQUENCE [LARGE SCALE GENOMIC DNA]</scope>
    <source>
        <strain evidence="2">h7</strain>
    </source>
</reference>
<sequence>LITHLVHSTQSRFIQATCRSGTRYCVQQNTQGTWCYSTEAVHAVATDCPGEHLELQGALNTHLAQDLSIAYYNGVDNSRLGGVDYPVNTTTGIVRLCLSNRAGDGLLQTLCMNVAGDNSVDGFPFCLVTLGPPVTTDGCYVDLAVTSSTASSSTTTT</sequence>
<feature type="non-terminal residue" evidence="1">
    <location>
        <position position="157"/>
    </location>
</feature>
<gene>
    <name evidence="1" type="ORF">M413DRAFT_38411</name>
</gene>
<accession>A0A0C2YG31</accession>
<keyword evidence="2" id="KW-1185">Reference proteome</keyword>
<protein>
    <submittedName>
        <fullName evidence="1">Uncharacterized protein</fullName>
    </submittedName>
</protein>
<organism evidence="1 2">
    <name type="scientific">Hebeloma cylindrosporum</name>
    <dbReference type="NCBI Taxonomy" id="76867"/>
    <lineage>
        <taxon>Eukaryota</taxon>
        <taxon>Fungi</taxon>
        <taxon>Dikarya</taxon>
        <taxon>Basidiomycota</taxon>
        <taxon>Agaricomycotina</taxon>
        <taxon>Agaricomycetes</taxon>
        <taxon>Agaricomycetidae</taxon>
        <taxon>Agaricales</taxon>
        <taxon>Agaricineae</taxon>
        <taxon>Hymenogastraceae</taxon>
        <taxon>Hebeloma</taxon>
    </lineage>
</organism>
<dbReference type="OrthoDB" id="3058970at2759"/>
<dbReference type="HOGENOM" id="CLU_090715_0_0_1"/>